<reference evidence="1 2" key="1">
    <citation type="submission" date="2024-09" db="EMBL/GenBank/DDBJ databases">
        <title>Laminarin stimulates single cell rates of sulfate reduction while oxygen inhibits transcriptomic activity in coastal marine sediment.</title>
        <authorList>
            <person name="Lindsay M."/>
            <person name="Orcutt B."/>
            <person name="Emerson D."/>
            <person name="Stepanauskas R."/>
            <person name="D'Angelo T."/>
        </authorList>
    </citation>
    <scope>NUCLEOTIDE SEQUENCE [LARGE SCALE GENOMIC DNA]</scope>
    <source>
        <strain evidence="1">SAG AM-311-K15</strain>
    </source>
</reference>
<proteinExistence type="predicted"/>
<keyword evidence="2" id="KW-1185">Reference proteome</keyword>
<feature type="non-terminal residue" evidence="1">
    <location>
        <position position="1"/>
    </location>
</feature>
<sequence>CGRQHARDICPFCSHVVPGRVKEVVTIRGEVMADRIFRTTGVLLSATIQNGELLWLYHQNGDLKREDNEPVMRGVLEPGLRFKIWQKATLIGRRNQLITITPDQPATRFTVDCYGQQPVFDTNHSARYWLEEGQLMRDGFYGPEYIGDVLTGQTVFWVGEMFGFGFYWAGNLKIAFVFDAHKQGINDTVRIPFTGKLLDSNCSLAGHHCWFFMTTQEGGETFNHCYLIRANGSIQASAQAKHGDGSWLSSIYSQSAAGNFLLAATDEGVVRIESSHDQLVTTRIFTDTEPFVNSHCRLLAVKNGLYVISQQEIYLLTIRQS</sequence>
<evidence type="ECO:0000313" key="2">
    <source>
        <dbReference type="Proteomes" id="UP001594351"/>
    </source>
</evidence>
<organism evidence="1 2">
    <name type="scientific">candidate division CSSED10-310 bacterium</name>
    <dbReference type="NCBI Taxonomy" id="2855610"/>
    <lineage>
        <taxon>Bacteria</taxon>
        <taxon>Bacteria division CSSED10-310</taxon>
    </lineage>
</organism>
<accession>A0ABV6Z708</accession>
<name>A0ABV6Z708_UNCC1</name>
<evidence type="ECO:0000313" key="1">
    <source>
        <dbReference type="EMBL" id="MFC1854229.1"/>
    </source>
</evidence>
<dbReference type="EMBL" id="JBHPBY010000782">
    <property type="protein sequence ID" value="MFC1854229.1"/>
    <property type="molecule type" value="Genomic_DNA"/>
</dbReference>
<dbReference type="Proteomes" id="UP001594351">
    <property type="component" value="Unassembled WGS sequence"/>
</dbReference>
<gene>
    <name evidence="1" type="ORF">ACFL27_28935</name>
</gene>
<protein>
    <submittedName>
        <fullName evidence="1">Uncharacterized protein</fullName>
    </submittedName>
</protein>
<comment type="caution">
    <text evidence="1">The sequence shown here is derived from an EMBL/GenBank/DDBJ whole genome shotgun (WGS) entry which is preliminary data.</text>
</comment>